<organism evidence="2">
    <name type="scientific">Colletotrichum fructicola (strain Nara gc5)</name>
    <name type="common">Anthracnose fungus</name>
    <name type="synonym">Colletotrichum gloeosporioides (strain Nara gc5)</name>
    <dbReference type="NCBI Taxonomy" id="1213859"/>
    <lineage>
        <taxon>Eukaryota</taxon>
        <taxon>Fungi</taxon>
        <taxon>Dikarya</taxon>
        <taxon>Ascomycota</taxon>
        <taxon>Pezizomycotina</taxon>
        <taxon>Sordariomycetes</taxon>
        <taxon>Hypocreomycetidae</taxon>
        <taxon>Glomerellales</taxon>
        <taxon>Glomerellaceae</taxon>
        <taxon>Colletotrichum</taxon>
        <taxon>Colletotrichum gloeosporioides species complex</taxon>
    </lineage>
</organism>
<name>L2G2J6_COLFN</name>
<reference evidence="2" key="1">
    <citation type="submission" date="2012-08" db="EMBL/GenBank/DDBJ databases">
        <title>Genome analysis of Colletotrichum orbiculare and Colletotrichum fructicola.</title>
        <authorList>
            <person name="Gan P.H.P."/>
            <person name="Ikeda K."/>
            <person name="Irieda H."/>
            <person name="Narusaka M."/>
            <person name="O'Connell R.J."/>
            <person name="Narusaka Y."/>
            <person name="Takano Y."/>
            <person name="Kubo Y."/>
            <person name="Shirasu K."/>
        </authorList>
    </citation>
    <scope>NUCLEOTIDE SEQUENCE</scope>
    <source>
        <strain evidence="2">Nara gc5</strain>
    </source>
</reference>
<dbReference type="InterPro" id="IPR010730">
    <property type="entry name" value="HET"/>
</dbReference>
<dbReference type="PANTHER" id="PTHR33112:SF16">
    <property type="entry name" value="HETEROKARYON INCOMPATIBILITY DOMAIN-CONTAINING PROTEIN"/>
    <property type="match status" value="1"/>
</dbReference>
<feature type="domain" description="Heterokaryon incompatibility" evidence="1">
    <location>
        <begin position="50"/>
        <end position="201"/>
    </location>
</feature>
<dbReference type="STRING" id="1213859.L2G2J6"/>
<dbReference type="PANTHER" id="PTHR33112">
    <property type="entry name" value="DOMAIN PROTEIN, PUTATIVE-RELATED"/>
    <property type="match status" value="1"/>
</dbReference>
<dbReference type="HOGENOM" id="CLU_002639_3_1_1"/>
<gene>
    <name evidence="2" type="ORF">CGGC5_7362</name>
</gene>
<evidence type="ECO:0000313" key="2">
    <source>
        <dbReference type="EMBL" id="ELA32531.1"/>
    </source>
</evidence>
<evidence type="ECO:0000259" key="1">
    <source>
        <dbReference type="Pfam" id="PF06985"/>
    </source>
</evidence>
<proteinExistence type="predicted"/>
<sequence length="509" mass="57659">MRAWLEECEDFHEDCELESGRECEFNGPLRLLDLQHGSVVLRENAGNVRYACLSHCWGTVTDNAIIKTTRETLDQFKIKVPEHCLPANLLDAIRVCRSLGIDYLWIDSLCIIQHSDEDWNTQAAQMSDIYENAHVTIAATRSANALGGCYLRRHPKYLAEPVPAYEGVFVLLHPSGLTGDYKRSAVHSNQPLLERGWVYQEMRLSRRVLHFCDEEVIWVCQESRLSESECDGLAFSSLDHPERSWYTEMPHGLPSENPKVLWNRWVDEYSRLKLTYPHKDRMAALAGLAKRMQNHHDMGRYLSGLWENSLNVDLGWWTDHPPGDDSKKDPSNGSAEIPAYPSWSWASVNAPIEWDCDIHRHVPIVEIQHIDFVADGPVHMGVVSKSSGSITVKARALDSSDVHPPATKYDNAPTQIKGIDIWHYRPDRSVQGGQTKMGGLILVISVRPVGSGIAVAIHVKLRNDHKTYERVGAVFLDYTSYGKKVEESNDDEDAIEPWESLPMMEVTIV</sequence>
<dbReference type="Pfam" id="PF06985">
    <property type="entry name" value="HET"/>
    <property type="match status" value="1"/>
</dbReference>
<protein>
    <submittedName>
        <fullName evidence="2">Tol protein</fullName>
    </submittedName>
</protein>
<dbReference type="AlphaFoldDB" id="L2G2J6"/>
<dbReference type="EMBL" id="KB020696">
    <property type="protein sequence ID" value="ELA32531.1"/>
    <property type="molecule type" value="Genomic_DNA"/>
</dbReference>
<accession>L2G2J6</accession>